<proteinExistence type="predicted"/>
<gene>
    <name evidence="2" type="ORF">F2Q69_00057891</name>
</gene>
<evidence type="ECO:0000256" key="1">
    <source>
        <dbReference type="SAM" id="MobiDB-lite"/>
    </source>
</evidence>
<evidence type="ECO:0000313" key="2">
    <source>
        <dbReference type="EMBL" id="KAF3488286.1"/>
    </source>
</evidence>
<evidence type="ECO:0000313" key="3">
    <source>
        <dbReference type="Proteomes" id="UP000712600"/>
    </source>
</evidence>
<reference evidence="2" key="1">
    <citation type="submission" date="2019-12" db="EMBL/GenBank/DDBJ databases">
        <title>Genome sequencing and annotation of Brassica cretica.</title>
        <authorList>
            <person name="Studholme D.J."/>
            <person name="Sarris P."/>
        </authorList>
    </citation>
    <scope>NUCLEOTIDE SEQUENCE</scope>
    <source>
        <strain evidence="2">PFS-109/04</strain>
        <tissue evidence="2">Leaf</tissue>
    </source>
</reference>
<accession>A0A8S9MYP0</accession>
<feature type="region of interest" description="Disordered" evidence="1">
    <location>
        <begin position="1"/>
        <end position="35"/>
    </location>
</feature>
<feature type="compositionally biased region" description="Basic and acidic residues" evidence="1">
    <location>
        <begin position="14"/>
        <end position="31"/>
    </location>
</feature>
<dbReference type="EMBL" id="QGKX02002183">
    <property type="protein sequence ID" value="KAF3488286.1"/>
    <property type="molecule type" value="Genomic_DNA"/>
</dbReference>
<dbReference type="Proteomes" id="UP000712600">
    <property type="component" value="Unassembled WGS sequence"/>
</dbReference>
<protein>
    <submittedName>
        <fullName evidence="2">Uncharacterized protein</fullName>
    </submittedName>
</protein>
<name>A0A8S9MYP0_BRACR</name>
<dbReference type="AlphaFoldDB" id="A0A8S9MYP0"/>
<sequence>MRRDRERKARKVKPVTEAKEVAMEAAERGSEPRWPTNMTEMTWREYWKRLTPMSGAESQNCFFTYSFTLCMSLLSPTTS</sequence>
<organism evidence="2 3">
    <name type="scientific">Brassica cretica</name>
    <name type="common">Mustard</name>
    <dbReference type="NCBI Taxonomy" id="69181"/>
    <lineage>
        <taxon>Eukaryota</taxon>
        <taxon>Viridiplantae</taxon>
        <taxon>Streptophyta</taxon>
        <taxon>Embryophyta</taxon>
        <taxon>Tracheophyta</taxon>
        <taxon>Spermatophyta</taxon>
        <taxon>Magnoliopsida</taxon>
        <taxon>eudicotyledons</taxon>
        <taxon>Gunneridae</taxon>
        <taxon>Pentapetalae</taxon>
        <taxon>rosids</taxon>
        <taxon>malvids</taxon>
        <taxon>Brassicales</taxon>
        <taxon>Brassicaceae</taxon>
        <taxon>Brassiceae</taxon>
        <taxon>Brassica</taxon>
    </lineage>
</organism>
<comment type="caution">
    <text evidence="2">The sequence shown here is derived from an EMBL/GenBank/DDBJ whole genome shotgun (WGS) entry which is preliminary data.</text>
</comment>